<feature type="compositionally biased region" description="Low complexity" evidence="6">
    <location>
        <begin position="531"/>
        <end position="552"/>
    </location>
</feature>
<evidence type="ECO:0000313" key="9">
    <source>
        <dbReference type="Proteomes" id="UP001194696"/>
    </source>
</evidence>
<feature type="compositionally biased region" description="Basic and acidic residues" evidence="6">
    <location>
        <begin position="314"/>
        <end position="332"/>
    </location>
</feature>
<evidence type="ECO:0000256" key="2">
    <source>
        <dbReference type="ARBA" id="ARBA00022737"/>
    </source>
</evidence>
<evidence type="ECO:0000256" key="6">
    <source>
        <dbReference type="SAM" id="MobiDB-lite"/>
    </source>
</evidence>
<dbReference type="PROSITE" id="PS50157">
    <property type="entry name" value="ZINC_FINGER_C2H2_2"/>
    <property type="match status" value="3"/>
</dbReference>
<dbReference type="SUPFAM" id="SSF57667">
    <property type="entry name" value="beta-beta-alpha zinc fingers"/>
    <property type="match status" value="2"/>
</dbReference>
<protein>
    <recommendedName>
        <fullName evidence="7">C2H2-type domain-containing protein</fullName>
    </recommendedName>
</protein>
<dbReference type="SMART" id="SM00355">
    <property type="entry name" value="ZnF_C2H2"/>
    <property type="match status" value="3"/>
</dbReference>
<dbReference type="PANTHER" id="PTHR14003:SF19">
    <property type="entry name" value="YY2 TRANSCRIPTION FACTOR"/>
    <property type="match status" value="1"/>
</dbReference>
<feature type="compositionally biased region" description="Polar residues" evidence="6">
    <location>
        <begin position="96"/>
        <end position="107"/>
    </location>
</feature>
<dbReference type="PROSITE" id="PS00028">
    <property type="entry name" value="ZINC_FINGER_C2H2_1"/>
    <property type="match status" value="3"/>
</dbReference>
<evidence type="ECO:0000256" key="1">
    <source>
        <dbReference type="ARBA" id="ARBA00022723"/>
    </source>
</evidence>
<keyword evidence="3 5" id="KW-0863">Zinc-finger</keyword>
<dbReference type="Proteomes" id="UP001194696">
    <property type="component" value="Unassembled WGS sequence"/>
</dbReference>
<accession>A0ABQ7K3V3</accession>
<feature type="compositionally biased region" description="Polar residues" evidence="6">
    <location>
        <begin position="369"/>
        <end position="387"/>
    </location>
</feature>
<feature type="compositionally biased region" description="Low complexity" evidence="6">
    <location>
        <begin position="231"/>
        <end position="258"/>
    </location>
</feature>
<feature type="compositionally biased region" description="Basic and acidic residues" evidence="6">
    <location>
        <begin position="64"/>
        <end position="76"/>
    </location>
</feature>
<feature type="compositionally biased region" description="Acidic residues" evidence="6">
    <location>
        <begin position="108"/>
        <end position="117"/>
    </location>
</feature>
<feature type="compositionally biased region" description="Low complexity" evidence="6">
    <location>
        <begin position="449"/>
        <end position="463"/>
    </location>
</feature>
<evidence type="ECO:0000256" key="5">
    <source>
        <dbReference type="PROSITE-ProRule" id="PRU00042"/>
    </source>
</evidence>
<gene>
    <name evidence="8" type="ORF">BGZ96_006142</name>
</gene>
<feature type="domain" description="C2H2-type" evidence="7">
    <location>
        <begin position="134"/>
        <end position="163"/>
    </location>
</feature>
<dbReference type="PANTHER" id="PTHR14003">
    <property type="entry name" value="TRANSCRIPTIONAL REPRESSOR PROTEIN YY"/>
    <property type="match status" value="1"/>
</dbReference>
<keyword evidence="9" id="KW-1185">Reference proteome</keyword>
<feature type="domain" description="C2H2-type" evidence="7">
    <location>
        <begin position="164"/>
        <end position="193"/>
    </location>
</feature>
<feature type="compositionally biased region" description="Polar residues" evidence="6">
    <location>
        <begin position="476"/>
        <end position="496"/>
    </location>
</feature>
<keyword evidence="1" id="KW-0479">Metal-binding</keyword>
<keyword evidence="4" id="KW-0862">Zinc</keyword>
<feature type="compositionally biased region" description="Polar residues" evidence="6">
    <location>
        <begin position="287"/>
        <end position="311"/>
    </location>
</feature>
<feature type="region of interest" description="Disordered" evidence="6">
    <location>
        <begin position="93"/>
        <end position="131"/>
    </location>
</feature>
<proteinExistence type="predicted"/>
<sequence length="684" mass="74541">MSTSTAKKKPRNQGSTAGDAAGYQDSFQTMVTDPSDAKPGPRKTATKKTTGSSPPRAAEGDTQPQRDFKFVVEGQEKAKAAKPVAFEVLPPFQLKSPAQPQSPSQDTPGDESMDQDAPESSPTPDFERNADGKFRCSWPRCGKEFTVASRLTTHFRIHSGKPPYLCGYKDCQKAFHTSSSLSHHRVVHTDQGLRPYICRHNRCGATYTQLARLITHQRTTHSGMILFIPQESSSTNSSPQSLSQTASTTTTPSGNTPDDPFPSLSQTTVPSGYDTTLVPVSAAGISLESNNSTPRPGTPLNMNDPNRNSAEASVDERDKDKGLSTSKKEKTTARTSISVPQQSMPPSKRPIVEQQRSHTASPTPHPAGSGNNNTLTNGAPRTVSAQGYHSDDSSRGMGSSVYDGARDAHQENGQEPEEENDEEETDEMRQRREAALTMASFKDVVRVEQSQQQQHQPQPSGHAPAPPPPAGYYSQKQQPHGGQPYQSNDFRNSSNMYPAGPSPFHNNSHPPSHHLPTTEQSHHHHVAYPPQQQQQQSVQKQPQQLQQQQQQQLYSDNSGNKYWNDSNPNPNSNLNNDNNDNNEHGGVTLSRGTMSGPGGFSNPNYMMHQGARRLNPMAVMDGSPPHPGGDKRNTPYDQQDMFAVAGSGVPIKSSAFGGNPYARQHPQSSQQQHGALPSPFNRPC</sequence>
<feature type="compositionally biased region" description="Polar residues" evidence="6">
    <location>
        <begin position="263"/>
        <end position="274"/>
    </location>
</feature>
<comment type="caution">
    <text evidence="8">The sequence shown here is derived from an EMBL/GenBank/DDBJ whole genome shotgun (WGS) entry which is preliminary data.</text>
</comment>
<evidence type="ECO:0000256" key="3">
    <source>
        <dbReference type="ARBA" id="ARBA00022771"/>
    </source>
</evidence>
<feature type="compositionally biased region" description="Acidic residues" evidence="6">
    <location>
        <begin position="414"/>
        <end position="426"/>
    </location>
</feature>
<feature type="region of interest" description="Disordered" evidence="6">
    <location>
        <begin position="231"/>
        <end position="607"/>
    </location>
</feature>
<organism evidence="8 9">
    <name type="scientific">Linnemannia gamsii</name>
    <dbReference type="NCBI Taxonomy" id="64522"/>
    <lineage>
        <taxon>Eukaryota</taxon>
        <taxon>Fungi</taxon>
        <taxon>Fungi incertae sedis</taxon>
        <taxon>Mucoromycota</taxon>
        <taxon>Mortierellomycotina</taxon>
        <taxon>Mortierellomycetes</taxon>
        <taxon>Mortierellales</taxon>
        <taxon>Mortierellaceae</taxon>
        <taxon>Linnemannia</taxon>
    </lineage>
</organism>
<keyword evidence="2" id="KW-0677">Repeat</keyword>
<feature type="compositionally biased region" description="Basic residues" evidence="6">
    <location>
        <begin position="1"/>
        <end position="11"/>
    </location>
</feature>
<dbReference type="InterPro" id="IPR036236">
    <property type="entry name" value="Znf_C2H2_sf"/>
</dbReference>
<dbReference type="Gene3D" id="3.30.160.60">
    <property type="entry name" value="Classic Zinc Finger"/>
    <property type="match status" value="3"/>
</dbReference>
<evidence type="ECO:0000256" key="4">
    <source>
        <dbReference type="ARBA" id="ARBA00022833"/>
    </source>
</evidence>
<feature type="compositionally biased region" description="Low complexity" evidence="6">
    <location>
        <begin position="564"/>
        <end position="579"/>
    </location>
</feature>
<feature type="domain" description="C2H2-type" evidence="7">
    <location>
        <begin position="196"/>
        <end position="223"/>
    </location>
</feature>
<dbReference type="EMBL" id="JAAAIM010000296">
    <property type="protein sequence ID" value="KAG0290386.1"/>
    <property type="molecule type" value="Genomic_DNA"/>
</dbReference>
<feature type="compositionally biased region" description="Polar residues" evidence="6">
    <location>
        <begin position="553"/>
        <end position="563"/>
    </location>
</feature>
<evidence type="ECO:0000259" key="7">
    <source>
        <dbReference type="PROSITE" id="PS50157"/>
    </source>
</evidence>
<dbReference type="InterPro" id="IPR013087">
    <property type="entry name" value="Znf_C2H2_type"/>
</dbReference>
<evidence type="ECO:0000313" key="8">
    <source>
        <dbReference type="EMBL" id="KAG0290386.1"/>
    </source>
</evidence>
<name>A0ABQ7K3V3_9FUNG</name>
<feature type="compositionally biased region" description="Polar residues" evidence="6">
    <location>
        <begin position="333"/>
        <end position="345"/>
    </location>
</feature>
<feature type="region of interest" description="Disordered" evidence="6">
    <location>
        <begin position="653"/>
        <end position="684"/>
    </location>
</feature>
<feature type="region of interest" description="Disordered" evidence="6">
    <location>
        <begin position="1"/>
        <end position="76"/>
    </location>
</feature>
<reference evidence="8 9" key="1">
    <citation type="journal article" date="2020" name="Fungal Divers.">
        <title>Resolving the Mortierellaceae phylogeny through synthesis of multi-gene phylogenetics and phylogenomics.</title>
        <authorList>
            <person name="Vandepol N."/>
            <person name="Liber J."/>
            <person name="Desiro A."/>
            <person name="Na H."/>
            <person name="Kennedy M."/>
            <person name="Barry K."/>
            <person name="Grigoriev I.V."/>
            <person name="Miller A.N."/>
            <person name="O'Donnell K."/>
            <person name="Stajich J.E."/>
            <person name="Bonito G."/>
        </authorList>
    </citation>
    <scope>NUCLEOTIDE SEQUENCE [LARGE SCALE GENOMIC DNA]</scope>
    <source>
        <strain evidence="8 9">AD045</strain>
    </source>
</reference>